<dbReference type="Proteomes" id="UP000009073">
    <property type="component" value="Chromosome"/>
</dbReference>
<dbReference type="STRING" id="595494.Tola_1324"/>
<accession>C4LEC4</accession>
<evidence type="ECO:0000256" key="4">
    <source>
        <dbReference type="ARBA" id="ARBA00022692"/>
    </source>
</evidence>
<feature type="transmembrane region" description="Helical" evidence="7">
    <location>
        <begin position="168"/>
        <end position="186"/>
    </location>
</feature>
<dbReference type="InterPro" id="IPR020846">
    <property type="entry name" value="MFS_dom"/>
</dbReference>
<dbReference type="HOGENOM" id="CLU_000960_28_2_6"/>
<comment type="subcellular location">
    <subcellularLocation>
        <location evidence="1">Cell membrane</location>
        <topology evidence="1">Multi-pass membrane protein</topology>
    </subcellularLocation>
</comment>
<feature type="transmembrane region" description="Helical" evidence="7">
    <location>
        <begin position="268"/>
        <end position="289"/>
    </location>
</feature>
<feature type="transmembrane region" description="Helical" evidence="7">
    <location>
        <begin position="330"/>
        <end position="348"/>
    </location>
</feature>
<dbReference type="InterPro" id="IPR011701">
    <property type="entry name" value="MFS"/>
</dbReference>
<evidence type="ECO:0000256" key="3">
    <source>
        <dbReference type="ARBA" id="ARBA00022475"/>
    </source>
</evidence>
<keyword evidence="4 7" id="KW-0812">Transmembrane</keyword>
<feature type="domain" description="Major facilitator superfamily (MFS) profile" evidence="8">
    <location>
        <begin position="11"/>
        <end position="459"/>
    </location>
</feature>
<dbReference type="PROSITE" id="PS50850">
    <property type="entry name" value="MFS"/>
    <property type="match status" value="1"/>
</dbReference>
<feature type="transmembrane region" description="Helical" evidence="7">
    <location>
        <begin position="394"/>
        <end position="415"/>
    </location>
</feature>
<dbReference type="SUPFAM" id="SSF103473">
    <property type="entry name" value="MFS general substrate transporter"/>
    <property type="match status" value="1"/>
</dbReference>
<organism evidence="9 10">
    <name type="scientific">Tolumonas auensis (strain DSM 9187 / NBRC 110442 / TA 4)</name>
    <dbReference type="NCBI Taxonomy" id="595494"/>
    <lineage>
        <taxon>Bacteria</taxon>
        <taxon>Pseudomonadati</taxon>
        <taxon>Pseudomonadota</taxon>
        <taxon>Gammaproteobacteria</taxon>
        <taxon>Aeromonadales</taxon>
        <taxon>Aeromonadaceae</taxon>
        <taxon>Tolumonas</taxon>
    </lineage>
</organism>
<dbReference type="Pfam" id="PF07690">
    <property type="entry name" value="MFS_1"/>
    <property type="match status" value="1"/>
</dbReference>
<keyword evidence="6 7" id="KW-0472">Membrane</keyword>
<dbReference type="Gene3D" id="1.20.1720.10">
    <property type="entry name" value="Multidrug resistance protein D"/>
    <property type="match status" value="1"/>
</dbReference>
<reference evidence="10" key="1">
    <citation type="submission" date="2009-05" db="EMBL/GenBank/DDBJ databases">
        <title>Complete sequence of Tolumonas auensis DSM 9187.</title>
        <authorList>
            <consortium name="US DOE Joint Genome Institute"/>
            <person name="Lucas S."/>
            <person name="Copeland A."/>
            <person name="Lapidus A."/>
            <person name="Glavina del Rio T."/>
            <person name="Tice H."/>
            <person name="Bruce D."/>
            <person name="Goodwin L."/>
            <person name="Pitluck S."/>
            <person name="Chertkov O."/>
            <person name="Brettin T."/>
            <person name="Detter J.C."/>
            <person name="Han C."/>
            <person name="Larimer F."/>
            <person name="Land M."/>
            <person name="Hauser L."/>
            <person name="Kyrpides N."/>
            <person name="Mikhailova N."/>
            <person name="Spring S."/>
            <person name="Beller H."/>
        </authorList>
    </citation>
    <scope>NUCLEOTIDE SEQUENCE [LARGE SCALE GENOMIC DNA]</scope>
    <source>
        <strain evidence="10">DSM 9187 / TA4</strain>
    </source>
</reference>
<evidence type="ECO:0000256" key="2">
    <source>
        <dbReference type="ARBA" id="ARBA00022448"/>
    </source>
</evidence>
<sequence>MTGLSDKKRWILLIILVSYFMIVLDISIVITGLPKIGADLHFSTAALSWVQNAYTLVFGGLLLLGARAGDILGRKRMFLIGLSLFTLASLMVGLALTADFMLASRALQGIGAAILAPSTLALLTTNFAEGPERNNAVSYYGATAGFAASLGLVAGGIFAGWLSWRVGFFINLPIGILLFIGARKYIVETEKHTGQFDLFGALSSTVGMSLLVYGIVRSSEEGLADSYAQLTLFTGVLLMIIFVINEWKAKQPIMPLRLFTHKGRNAALIARMLFLGASISFWFFTTQILQNVVGLSSLETGFAFLPTTLPQFIAAINIPKLTRRYNNARVLTISLGIFALGLFWLSQINEHSDYLVGVFMPMMLIGIGQGGAIGPLTVAGITDVPQKDAGAASGLVNVAHQFGSSVGLAILIVIFSSFQDPQLSLRGQLAHQISAALVGGTIMAIVAMLICWFAIGKNQKPEKSYLPDTAEKINA</sequence>
<dbReference type="OrthoDB" id="2412976at2"/>
<dbReference type="KEGG" id="tau:Tola_1324"/>
<evidence type="ECO:0000259" key="8">
    <source>
        <dbReference type="PROSITE" id="PS50850"/>
    </source>
</evidence>
<gene>
    <name evidence="9" type="ordered locus">Tola_1324</name>
</gene>
<dbReference type="GO" id="GO:0022857">
    <property type="term" value="F:transmembrane transporter activity"/>
    <property type="evidence" value="ECO:0007669"/>
    <property type="project" value="InterPro"/>
</dbReference>
<dbReference type="Gene3D" id="1.20.1250.20">
    <property type="entry name" value="MFS general substrate transporter like domains"/>
    <property type="match status" value="1"/>
</dbReference>
<feature type="transmembrane region" description="Helical" evidence="7">
    <location>
        <begin position="110"/>
        <end position="128"/>
    </location>
</feature>
<dbReference type="AlphaFoldDB" id="C4LEC4"/>
<feature type="transmembrane region" description="Helical" evidence="7">
    <location>
        <begin position="46"/>
        <end position="66"/>
    </location>
</feature>
<evidence type="ECO:0000256" key="1">
    <source>
        <dbReference type="ARBA" id="ARBA00004651"/>
    </source>
</evidence>
<feature type="transmembrane region" description="Helical" evidence="7">
    <location>
        <begin position="12"/>
        <end position="34"/>
    </location>
</feature>
<protein>
    <submittedName>
        <fullName evidence="9">Major facilitator superfamily MFS_1</fullName>
    </submittedName>
</protein>
<feature type="transmembrane region" description="Helical" evidence="7">
    <location>
        <begin position="198"/>
        <end position="216"/>
    </location>
</feature>
<dbReference type="GO" id="GO:0005886">
    <property type="term" value="C:plasma membrane"/>
    <property type="evidence" value="ECO:0007669"/>
    <property type="project" value="UniProtKB-SubCell"/>
</dbReference>
<evidence type="ECO:0000256" key="7">
    <source>
        <dbReference type="SAM" id="Phobius"/>
    </source>
</evidence>
<evidence type="ECO:0000313" key="9">
    <source>
        <dbReference type="EMBL" id="ACQ92941.1"/>
    </source>
</evidence>
<dbReference type="PANTHER" id="PTHR42718:SF46">
    <property type="entry name" value="BLR6921 PROTEIN"/>
    <property type="match status" value="1"/>
</dbReference>
<dbReference type="CDD" id="cd17321">
    <property type="entry name" value="MFS_MMR_MDR_like"/>
    <property type="match status" value="1"/>
</dbReference>
<feature type="transmembrane region" description="Helical" evidence="7">
    <location>
        <begin position="435"/>
        <end position="455"/>
    </location>
</feature>
<keyword evidence="10" id="KW-1185">Reference proteome</keyword>
<feature type="transmembrane region" description="Helical" evidence="7">
    <location>
        <begin position="301"/>
        <end position="318"/>
    </location>
</feature>
<dbReference type="EMBL" id="CP001616">
    <property type="protein sequence ID" value="ACQ92941.1"/>
    <property type="molecule type" value="Genomic_DNA"/>
</dbReference>
<name>C4LEC4_TOLAT</name>
<evidence type="ECO:0000256" key="5">
    <source>
        <dbReference type="ARBA" id="ARBA00022989"/>
    </source>
</evidence>
<evidence type="ECO:0000313" key="10">
    <source>
        <dbReference type="Proteomes" id="UP000009073"/>
    </source>
</evidence>
<dbReference type="PANTHER" id="PTHR42718">
    <property type="entry name" value="MAJOR FACILITATOR SUPERFAMILY MULTIDRUG TRANSPORTER MFSC"/>
    <property type="match status" value="1"/>
</dbReference>
<keyword evidence="2" id="KW-0813">Transport</keyword>
<reference evidence="9 10" key="2">
    <citation type="journal article" date="2011" name="Stand. Genomic Sci.">
        <title>Complete genome sequence of Tolumonas auensis type strain (TA 4).</title>
        <authorList>
            <person name="Chertkov O."/>
            <person name="Copeland A."/>
            <person name="Lucas S."/>
            <person name="Lapidus A."/>
            <person name="Berry K.W."/>
            <person name="Detter J.C."/>
            <person name="Del Rio T.G."/>
            <person name="Hammon N."/>
            <person name="Dalin E."/>
            <person name="Tice H."/>
            <person name="Pitluck S."/>
            <person name="Richardson P."/>
            <person name="Bruce D."/>
            <person name="Goodwin L."/>
            <person name="Han C."/>
            <person name="Tapia R."/>
            <person name="Saunders E."/>
            <person name="Schmutz J."/>
            <person name="Brettin T."/>
            <person name="Larimer F."/>
            <person name="Land M."/>
            <person name="Hauser L."/>
            <person name="Spring S."/>
            <person name="Rohde M."/>
            <person name="Kyrpides N.C."/>
            <person name="Ivanova N."/>
            <person name="Goker M."/>
            <person name="Beller H.R."/>
            <person name="Klenk H.P."/>
            <person name="Woyke T."/>
        </authorList>
    </citation>
    <scope>NUCLEOTIDE SEQUENCE [LARGE SCALE GENOMIC DNA]</scope>
    <source>
        <strain evidence="10">DSM 9187 / TA4</strain>
    </source>
</reference>
<feature type="transmembrane region" description="Helical" evidence="7">
    <location>
        <begin position="78"/>
        <end position="98"/>
    </location>
</feature>
<evidence type="ECO:0000256" key="6">
    <source>
        <dbReference type="ARBA" id="ARBA00023136"/>
    </source>
</evidence>
<feature type="transmembrane region" description="Helical" evidence="7">
    <location>
        <begin position="354"/>
        <end position="382"/>
    </location>
</feature>
<feature type="transmembrane region" description="Helical" evidence="7">
    <location>
        <begin position="140"/>
        <end position="162"/>
    </location>
</feature>
<keyword evidence="5 7" id="KW-1133">Transmembrane helix</keyword>
<keyword evidence="3" id="KW-1003">Cell membrane</keyword>
<proteinExistence type="predicted"/>
<dbReference type="RefSeq" id="WP_012729540.1">
    <property type="nucleotide sequence ID" value="NC_012691.1"/>
</dbReference>
<dbReference type="eggNOG" id="COG0477">
    <property type="taxonomic scope" value="Bacteria"/>
</dbReference>
<feature type="transmembrane region" description="Helical" evidence="7">
    <location>
        <begin position="228"/>
        <end position="247"/>
    </location>
</feature>
<dbReference type="InterPro" id="IPR036259">
    <property type="entry name" value="MFS_trans_sf"/>
</dbReference>